<proteinExistence type="predicted"/>
<gene>
    <name evidence="1" type="ORF">QG37_03909</name>
</gene>
<evidence type="ECO:0000313" key="1">
    <source>
        <dbReference type="EMBL" id="KND99115.1"/>
    </source>
</evidence>
<dbReference type="EMBL" id="LGST01000026">
    <property type="protein sequence ID" value="KND99115.1"/>
    <property type="molecule type" value="Genomic_DNA"/>
</dbReference>
<comment type="caution">
    <text evidence="1">The sequence shown here is derived from an EMBL/GenBank/DDBJ whole genome shotgun (WGS) entry which is preliminary data.</text>
</comment>
<protein>
    <submittedName>
        <fullName evidence="1">Uncharacterized protein</fullName>
    </submittedName>
</protein>
<organism evidence="1 2">
    <name type="scientific">Candidozyma auris</name>
    <name type="common">Yeast</name>
    <name type="synonym">Candida auris</name>
    <dbReference type="NCBI Taxonomy" id="498019"/>
    <lineage>
        <taxon>Eukaryota</taxon>
        <taxon>Fungi</taxon>
        <taxon>Dikarya</taxon>
        <taxon>Ascomycota</taxon>
        <taxon>Saccharomycotina</taxon>
        <taxon>Pichiomycetes</taxon>
        <taxon>Metschnikowiaceae</taxon>
        <taxon>Candidozyma</taxon>
    </lineage>
</organism>
<accession>A0A0L0NZG7</accession>
<reference evidence="2" key="1">
    <citation type="journal article" date="2015" name="BMC Genomics">
        <title>Draft genome of a commonly misdiagnosed multidrug resistant pathogen Candida auris.</title>
        <authorList>
            <person name="Chatterjee S."/>
            <person name="Alampalli S.V."/>
            <person name="Nageshan R.K."/>
            <person name="Chettiar S.T."/>
            <person name="Joshi S."/>
            <person name="Tatu U.S."/>
        </authorList>
    </citation>
    <scope>NUCLEOTIDE SEQUENCE [LARGE SCALE GENOMIC DNA]</scope>
    <source>
        <strain evidence="2">6684</strain>
    </source>
</reference>
<name>A0A0L0NZG7_CANAR</name>
<evidence type="ECO:0000313" key="2">
    <source>
        <dbReference type="Proteomes" id="UP000037122"/>
    </source>
</evidence>
<dbReference type="Proteomes" id="UP000037122">
    <property type="component" value="Unassembled WGS sequence"/>
</dbReference>
<dbReference type="AlphaFoldDB" id="A0A0L0NZG7"/>
<sequence>MELTDEEFFFFSHLFPLDFVGRLLVCPLWATLGPVLAKGALEKLLRIPRCAAEILV</sequence>